<feature type="domain" description="Aminotransferase class I/classII large" evidence="7">
    <location>
        <begin position="31"/>
        <end position="350"/>
    </location>
</feature>
<dbReference type="AlphaFoldDB" id="A0A942Z7G6"/>
<proteinExistence type="inferred from homology"/>
<dbReference type="RefSeq" id="WP_203364775.1">
    <property type="nucleotide sequence ID" value="NZ_WSFT01000004.1"/>
</dbReference>
<evidence type="ECO:0000313" key="9">
    <source>
        <dbReference type="Proteomes" id="UP000724672"/>
    </source>
</evidence>
<dbReference type="EC" id="2.6.1.9" evidence="6"/>
<name>A0A942Z7G6_9FIRM</name>
<organism evidence="8 9">
    <name type="scientific">Anaeromonas frigoriresistens</name>
    <dbReference type="NCBI Taxonomy" id="2683708"/>
    <lineage>
        <taxon>Bacteria</taxon>
        <taxon>Bacillati</taxon>
        <taxon>Bacillota</taxon>
        <taxon>Tissierellia</taxon>
        <taxon>Tissierellales</taxon>
        <taxon>Thermohalobacteraceae</taxon>
        <taxon>Anaeromonas</taxon>
    </lineage>
</organism>
<evidence type="ECO:0000256" key="6">
    <source>
        <dbReference type="HAMAP-Rule" id="MF_01023"/>
    </source>
</evidence>
<dbReference type="GO" id="GO:0004400">
    <property type="term" value="F:histidinol-phosphate transaminase activity"/>
    <property type="evidence" value="ECO:0007669"/>
    <property type="project" value="UniProtKB-UniRule"/>
</dbReference>
<dbReference type="HAMAP" id="MF_01023">
    <property type="entry name" value="HisC_aminotrans_2"/>
    <property type="match status" value="1"/>
</dbReference>
<dbReference type="EMBL" id="WSFT01000004">
    <property type="protein sequence ID" value="MBS4536844.1"/>
    <property type="molecule type" value="Genomic_DNA"/>
</dbReference>
<dbReference type="Proteomes" id="UP000724672">
    <property type="component" value="Unassembled WGS sequence"/>
</dbReference>
<evidence type="ECO:0000256" key="4">
    <source>
        <dbReference type="ARBA" id="ARBA00022679"/>
    </source>
</evidence>
<evidence type="ECO:0000313" key="8">
    <source>
        <dbReference type="EMBL" id="MBS4536844.1"/>
    </source>
</evidence>
<keyword evidence="6" id="KW-0368">Histidine biosynthesis</keyword>
<dbReference type="InterPro" id="IPR050106">
    <property type="entry name" value="HistidinolP_aminotransfase"/>
</dbReference>
<comment type="cofactor">
    <cofactor evidence="1 6">
        <name>pyridoxal 5'-phosphate</name>
        <dbReference type="ChEBI" id="CHEBI:597326"/>
    </cofactor>
</comment>
<dbReference type="PANTHER" id="PTHR43643">
    <property type="entry name" value="HISTIDINOL-PHOSPHATE AMINOTRANSFERASE 2"/>
    <property type="match status" value="1"/>
</dbReference>
<evidence type="ECO:0000256" key="2">
    <source>
        <dbReference type="ARBA" id="ARBA00011738"/>
    </source>
</evidence>
<sequence length="363" mass="41474">MVRFRDEIKDLKAYKPGKPIEDVKREYGLTEVVKLASNENPMGTSPKVINKLKETIDTLAIYPDGNATLLKEALAQKLQLKPTQILPSSGSDEMVDMISKTFVSNGDEVIMADITFPRYITTTKMMGGIPVVVPLKDWTYDLDGMLDRINEKTKIIWLCNPNNPTGTMFSEDKLLNFLNKVPEDIVVVYDEAYREYVTSPNYPKESIKLLDDYSNLIIMRTFSKMYGLAALRVGYTMSSEDIIDNINKIRGPFNVNMIAQIAAIEALEDNEFVENCYNINKEGKEYLYSQFDDMDLEYAPSETNHIFVNVENDSNDIFVELQKRGMIIRPITGTWIRVTIGTMEQNKLFIKLLKEVLNFQTAE</sequence>
<keyword evidence="5 6" id="KW-0663">Pyridoxal phosphate</keyword>
<dbReference type="GO" id="GO:0030170">
    <property type="term" value="F:pyridoxal phosphate binding"/>
    <property type="evidence" value="ECO:0007669"/>
    <property type="project" value="InterPro"/>
</dbReference>
<comment type="caution">
    <text evidence="8">The sequence shown here is derived from an EMBL/GenBank/DDBJ whole genome shotgun (WGS) entry which is preliminary data.</text>
</comment>
<evidence type="ECO:0000256" key="5">
    <source>
        <dbReference type="ARBA" id="ARBA00022898"/>
    </source>
</evidence>
<dbReference type="InterPro" id="IPR005861">
    <property type="entry name" value="HisP_aminotrans"/>
</dbReference>
<dbReference type="InterPro" id="IPR015421">
    <property type="entry name" value="PyrdxlP-dep_Trfase_major"/>
</dbReference>
<keyword evidence="6" id="KW-0028">Amino-acid biosynthesis</keyword>
<evidence type="ECO:0000256" key="3">
    <source>
        <dbReference type="ARBA" id="ARBA00022576"/>
    </source>
</evidence>
<dbReference type="CDD" id="cd00609">
    <property type="entry name" value="AAT_like"/>
    <property type="match status" value="1"/>
</dbReference>
<comment type="similarity">
    <text evidence="6">Belongs to the class-II pyridoxal-phosphate-dependent aminotransferase family. Histidinol-phosphate aminotransferase subfamily.</text>
</comment>
<protein>
    <recommendedName>
        <fullName evidence="6">Histidinol-phosphate aminotransferase</fullName>
        <ecNumber evidence="6">2.6.1.9</ecNumber>
    </recommendedName>
    <alternativeName>
        <fullName evidence="6">Imidazole acetol-phosphate transaminase</fullName>
    </alternativeName>
</protein>
<evidence type="ECO:0000256" key="1">
    <source>
        <dbReference type="ARBA" id="ARBA00001933"/>
    </source>
</evidence>
<gene>
    <name evidence="6" type="primary">hisC</name>
    <name evidence="8" type="ORF">GOQ27_00120</name>
</gene>
<dbReference type="Gene3D" id="3.90.1150.10">
    <property type="entry name" value="Aspartate Aminotransferase, domain 1"/>
    <property type="match status" value="1"/>
</dbReference>
<dbReference type="Gene3D" id="3.40.640.10">
    <property type="entry name" value="Type I PLP-dependent aspartate aminotransferase-like (Major domain)"/>
    <property type="match status" value="1"/>
</dbReference>
<dbReference type="PANTHER" id="PTHR43643:SF3">
    <property type="entry name" value="HISTIDINOL-PHOSPHATE AMINOTRANSFERASE"/>
    <property type="match status" value="1"/>
</dbReference>
<keyword evidence="3 6" id="KW-0032">Aminotransferase</keyword>
<dbReference type="SUPFAM" id="SSF53383">
    <property type="entry name" value="PLP-dependent transferases"/>
    <property type="match status" value="1"/>
</dbReference>
<dbReference type="GO" id="GO:0000105">
    <property type="term" value="P:L-histidine biosynthetic process"/>
    <property type="evidence" value="ECO:0007669"/>
    <property type="project" value="UniProtKB-UniRule"/>
</dbReference>
<keyword evidence="4 6" id="KW-0808">Transferase</keyword>
<feature type="modified residue" description="N6-(pyridoxal phosphate)lysine" evidence="6">
    <location>
        <position position="224"/>
    </location>
</feature>
<keyword evidence="9" id="KW-1185">Reference proteome</keyword>
<evidence type="ECO:0000259" key="7">
    <source>
        <dbReference type="Pfam" id="PF00155"/>
    </source>
</evidence>
<reference evidence="8" key="1">
    <citation type="submission" date="2019-12" db="EMBL/GenBank/DDBJ databases">
        <title>Clostridiaceae gen. nov. sp. nov., isolated from sediment in Xinjiang, China.</title>
        <authorList>
            <person name="Zhang R."/>
        </authorList>
    </citation>
    <scope>NUCLEOTIDE SEQUENCE</scope>
    <source>
        <strain evidence="8">D2Q-11</strain>
    </source>
</reference>
<dbReference type="NCBIfam" id="TIGR01141">
    <property type="entry name" value="hisC"/>
    <property type="match status" value="1"/>
</dbReference>
<dbReference type="InterPro" id="IPR004839">
    <property type="entry name" value="Aminotransferase_I/II_large"/>
</dbReference>
<dbReference type="InterPro" id="IPR015424">
    <property type="entry name" value="PyrdxlP-dep_Trfase"/>
</dbReference>
<comment type="catalytic activity">
    <reaction evidence="6">
        <text>L-histidinol phosphate + 2-oxoglutarate = 3-(imidazol-4-yl)-2-oxopropyl phosphate + L-glutamate</text>
        <dbReference type="Rhea" id="RHEA:23744"/>
        <dbReference type="ChEBI" id="CHEBI:16810"/>
        <dbReference type="ChEBI" id="CHEBI:29985"/>
        <dbReference type="ChEBI" id="CHEBI:57766"/>
        <dbReference type="ChEBI" id="CHEBI:57980"/>
        <dbReference type="EC" id="2.6.1.9"/>
    </reaction>
</comment>
<accession>A0A942Z7G6</accession>
<dbReference type="InterPro" id="IPR015422">
    <property type="entry name" value="PyrdxlP-dep_Trfase_small"/>
</dbReference>
<dbReference type="Pfam" id="PF00155">
    <property type="entry name" value="Aminotran_1_2"/>
    <property type="match status" value="1"/>
</dbReference>
<comment type="pathway">
    <text evidence="6">Amino-acid biosynthesis; L-histidine biosynthesis; L-histidine from 5-phospho-alpha-D-ribose 1-diphosphate: step 7/9.</text>
</comment>
<comment type="subunit">
    <text evidence="2 6">Homodimer.</text>
</comment>